<dbReference type="Gene3D" id="3.40.50.1820">
    <property type="entry name" value="alpha/beta hydrolase"/>
    <property type="match status" value="1"/>
</dbReference>
<dbReference type="RefSeq" id="WP_113890981.1">
    <property type="nucleotide sequence ID" value="NZ_QNRK01000023.1"/>
</dbReference>
<dbReference type="OrthoDB" id="556502at2"/>
<dbReference type="EMBL" id="QNRK01000023">
    <property type="protein sequence ID" value="RBP09131.1"/>
    <property type="molecule type" value="Genomic_DNA"/>
</dbReference>
<dbReference type="SUPFAM" id="SSF53474">
    <property type="entry name" value="alpha/beta-Hydrolases"/>
    <property type="match status" value="1"/>
</dbReference>
<accession>A0A366F3A2</accession>
<sequence>MPAKPAALSLSDLLGLGRLAADAAHGVTGIVEHMHASILDTPGLAPLARGLTGGVTRLVYGGVRGAFRLTGEGLGNMAALVGPNPDDQPVSRGREIALAVLNGVVGDHLADTGNPLALPMRFRRDGRALTLERQALAEAFPEATGKLAVLLHGLCMSDLQWNRQNHDHGAALARDLGYTPVYLSYNSGLHVSTNGRAFAEALEALVAAWPTKIDDFVIVGHSMGGLVARSACLVAEAEGHAWRGRLNTIVFLGTPHHGAPLERVGNWVDVVIGKTPYAAAFARLGKLRSAGVTDLRYGNLMDEDWQGRDRFARQADPRRPTSLPEGVACYTIVATTAAAPGDLKDLLLGDGLVPVASALGRHKEPARSLDFPPDRQWIACETGHLDLLSRRDVYERLAGWLGQGVASSSPAR</sequence>
<dbReference type="Proteomes" id="UP000253529">
    <property type="component" value="Unassembled WGS sequence"/>
</dbReference>
<protein>
    <submittedName>
        <fullName evidence="2">PGAP1-like protein</fullName>
    </submittedName>
</protein>
<evidence type="ECO:0000313" key="3">
    <source>
        <dbReference type="Proteomes" id="UP000253529"/>
    </source>
</evidence>
<gene>
    <name evidence="2" type="ORF">DFR50_123103</name>
</gene>
<dbReference type="Pfam" id="PF07819">
    <property type="entry name" value="PGAP1"/>
    <property type="match status" value="1"/>
</dbReference>
<dbReference type="InterPro" id="IPR012908">
    <property type="entry name" value="PGAP1-ab_dom-like"/>
</dbReference>
<name>A0A366F3A2_9HYPH</name>
<evidence type="ECO:0000259" key="1">
    <source>
        <dbReference type="Pfam" id="PF07819"/>
    </source>
</evidence>
<feature type="domain" description="GPI inositol-deacylase PGAP1-like alpha/beta" evidence="1">
    <location>
        <begin position="145"/>
        <end position="262"/>
    </location>
</feature>
<dbReference type="GO" id="GO:0016788">
    <property type="term" value="F:hydrolase activity, acting on ester bonds"/>
    <property type="evidence" value="ECO:0007669"/>
    <property type="project" value="InterPro"/>
</dbReference>
<evidence type="ECO:0000313" key="2">
    <source>
        <dbReference type="EMBL" id="RBP09131.1"/>
    </source>
</evidence>
<keyword evidence="3" id="KW-1185">Reference proteome</keyword>
<dbReference type="InterPro" id="IPR029058">
    <property type="entry name" value="AB_hydrolase_fold"/>
</dbReference>
<reference evidence="2 3" key="1">
    <citation type="submission" date="2018-06" db="EMBL/GenBank/DDBJ databases">
        <title>Genomic Encyclopedia of Type Strains, Phase IV (KMG-IV): sequencing the most valuable type-strain genomes for metagenomic binning, comparative biology and taxonomic classification.</title>
        <authorList>
            <person name="Goeker M."/>
        </authorList>
    </citation>
    <scope>NUCLEOTIDE SEQUENCE [LARGE SCALE GENOMIC DNA]</scope>
    <source>
        <strain evidence="2 3">DSM 24875</strain>
    </source>
</reference>
<dbReference type="AlphaFoldDB" id="A0A366F3A2"/>
<proteinExistence type="predicted"/>
<comment type="caution">
    <text evidence="2">The sequence shown here is derived from an EMBL/GenBank/DDBJ whole genome shotgun (WGS) entry which is preliminary data.</text>
</comment>
<organism evidence="2 3">
    <name type="scientific">Roseiarcus fermentans</name>
    <dbReference type="NCBI Taxonomy" id="1473586"/>
    <lineage>
        <taxon>Bacteria</taxon>
        <taxon>Pseudomonadati</taxon>
        <taxon>Pseudomonadota</taxon>
        <taxon>Alphaproteobacteria</taxon>
        <taxon>Hyphomicrobiales</taxon>
        <taxon>Roseiarcaceae</taxon>
        <taxon>Roseiarcus</taxon>
    </lineage>
</organism>